<accession>A0ABC8T6B2</accession>
<gene>
    <name evidence="1" type="ORF">ILEXP_LOCUS33842</name>
</gene>
<dbReference type="EMBL" id="CAUOFW020004269">
    <property type="protein sequence ID" value="CAK9164695.1"/>
    <property type="molecule type" value="Genomic_DNA"/>
</dbReference>
<proteinExistence type="predicted"/>
<organism evidence="1 2">
    <name type="scientific">Ilex paraguariensis</name>
    <name type="common">yerba mate</name>
    <dbReference type="NCBI Taxonomy" id="185542"/>
    <lineage>
        <taxon>Eukaryota</taxon>
        <taxon>Viridiplantae</taxon>
        <taxon>Streptophyta</taxon>
        <taxon>Embryophyta</taxon>
        <taxon>Tracheophyta</taxon>
        <taxon>Spermatophyta</taxon>
        <taxon>Magnoliopsida</taxon>
        <taxon>eudicotyledons</taxon>
        <taxon>Gunneridae</taxon>
        <taxon>Pentapetalae</taxon>
        <taxon>asterids</taxon>
        <taxon>campanulids</taxon>
        <taxon>Aquifoliales</taxon>
        <taxon>Aquifoliaceae</taxon>
        <taxon>Ilex</taxon>
    </lineage>
</organism>
<protein>
    <recommendedName>
        <fullName evidence="3">DUF4283 domain-containing protein</fullName>
    </recommendedName>
</protein>
<evidence type="ECO:0000313" key="1">
    <source>
        <dbReference type="EMBL" id="CAK9164695.1"/>
    </source>
</evidence>
<name>A0ABC8T6B2_9AQUA</name>
<reference evidence="1 2" key="1">
    <citation type="submission" date="2024-02" db="EMBL/GenBank/DDBJ databases">
        <authorList>
            <person name="Vignale AGUSTIN F."/>
            <person name="Sosa J E."/>
            <person name="Modenutti C."/>
        </authorList>
    </citation>
    <scope>NUCLEOTIDE SEQUENCE [LARGE SCALE GENOMIC DNA]</scope>
</reference>
<sequence>MGLIIPKGVTGRGCEMFKRFLENVIQGNRGQENMNIAGKNNRGMSVTTGRKANKVIFFRSDATKVEDIYRNEKCLLSNSVSLTLQRWQPIVPKQGDCYGGFIDVDHELRTMKFYFRVFSNEGRFKHDEQGQLVEEGSTNYGCTGCKVEDDRERVEGVCVTRGGKDAKKSGLFTAQITRGPEPSIFMSKAVIPMAIIRKSCGDEDKGCDEDAEENLRRPNEGFKLRARKGKRVETNVANNFNAKDLSEDCANVREEFVVGNFGLEDDVQG</sequence>
<comment type="caution">
    <text evidence="1">The sequence shown here is derived from an EMBL/GenBank/DDBJ whole genome shotgun (WGS) entry which is preliminary data.</text>
</comment>
<evidence type="ECO:0008006" key="3">
    <source>
        <dbReference type="Google" id="ProtNLM"/>
    </source>
</evidence>
<dbReference type="Proteomes" id="UP001642360">
    <property type="component" value="Unassembled WGS sequence"/>
</dbReference>
<keyword evidence="2" id="KW-1185">Reference proteome</keyword>
<evidence type="ECO:0000313" key="2">
    <source>
        <dbReference type="Proteomes" id="UP001642360"/>
    </source>
</evidence>
<dbReference type="AlphaFoldDB" id="A0ABC8T6B2"/>